<dbReference type="EMBL" id="HBGA01034209">
    <property type="protein sequence ID" value="CAD9001301.1"/>
    <property type="molecule type" value="Transcribed_RNA"/>
</dbReference>
<dbReference type="InterPro" id="IPR050092">
    <property type="entry name" value="RNase_H"/>
</dbReference>
<dbReference type="InterPro" id="IPR012337">
    <property type="entry name" value="RNaseH-like_sf"/>
</dbReference>
<keyword evidence="5" id="KW-0479">Metal-binding</keyword>
<name>A0A6U7VL58_9EUGL</name>
<dbReference type="EC" id="3.1.26.4" evidence="3"/>
<keyword evidence="4" id="KW-0540">Nuclease</keyword>
<dbReference type="PANTHER" id="PTHR10642:SF26">
    <property type="entry name" value="RIBONUCLEASE H1"/>
    <property type="match status" value="1"/>
</dbReference>
<evidence type="ECO:0000313" key="11">
    <source>
        <dbReference type="EMBL" id="CAD9001302.1"/>
    </source>
</evidence>
<gene>
    <name evidence="10" type="ORF">EGYM00392_LOCUS12377</name>
    <name evidence="11" type="ORF">EGYM00392_LOCUS12378</name>
</gene>
<evidence type="ECO:0000256" key="3">
    <source>
        <dbReference type="ARBA" id="ARBA00012180"/>
    </source>
</evidence>
<dbReference type="InterPro" id="IPR002156">
    <property type="entry name" value="RNaseH_domain"/>
</dbReference>
<evidence type="ECO:0000256" key="1">
    <source>
        <dbReference type="ARBA" id="ARBA00000077"/>
    </source>
</evidence>
<dbReference type="InterPro" id="IPR036397">
    <property type="entry name" value="RNaseH_sf"/>
</dbReference>
<reference evidence="10" key="1">
    <citation type="submission" date="2021-01" db="EMBL/GenBank/DDBJ databases">
        <authorList>
            <person name="Corre E."/>
            <person name="Pelletier E."/>
            <person name="Niang G."/>
            <person name="Scheremetjew M."/>
            <person name="Finn R."/>
            <person name="Kale V."/>
            <person name="Holt S."/>
            <person name="Cochrane G."/>
            <person name="Meng A."/>
            <person name="Brown T."/>
            <person name="Cohen L."/>
        </authorList>
    </citation>
    <scope>NUCLEOTIDE SEQUENCE</scope>
    <source>
        <strain evidence="10">NIES-381</strain>
    </source>
</reference>
<comment type="similarity">
    <text evidence="2">Belongs to the RNase H family.</text>
</comment>
<dbReference type="PANTHER" id="PTHR10642">
    <property type="entry name" value="RIBONUCLEASE H1"/>
    <property type="match status" value="1"/>
</dbReference>
<evidence type="ECO:0000256" key="5">
    <source>
        <dbReference type="ARBA" id="ARBA00022723"/>
    </source>
</evidence>
<dbReference type="SUPFAM" id="SSF53098">
    <property type="entry name" value="Ribonuclease H-like"/>
    <property type="match status" value="2"/>
</dbReference>
<keyword evidence="6" id="KW-0255">Endonuclease</keyword>
<feature type="domain" description="RNase H type-1" evidence="9">
    <location>
        <begin position="186"/>
        <end position="332"/>
    </location>
</feature>
<evidence type="ECO:0000256" key="7">
    <source>
        <dbReference type="ARBA" id="ARBA00022801"/>
    </source>
</evidence>
<accession>A0A6U7VL58</accession>
<evidence type="ECO:0000313" key="10">
    <source>
        <dbReference type="EMBL" id="CAD9001301.1"/>
    </source>
</evidence>
<sequence>MEHNPFKPHLVAAPSEANGAHSLKDISTPGASQMERTVTIYTGSEFNPKNSAQGHPVIGVWFGRNDKRNVIKPFTDRIQTKNRAELKAVVQGLAIVRDAENVSIKTHSEYVVQNVKTELENWKRQGWRLKRGNQNRVSNFDLWEQLYDMLHSSPQHVTWTLLRPKSMDVKDLQATATLIEKSSALIKDSTVVQTDVAYPVEDDVGLIPAYGVWFGHGDHRNRVALCSDTQSPSKIRCELRAAIMALRATEGESQVTIRTKSEEILRYIYELEGWKKNDWKLKNGNPVYNADLWKELDALLQNEDQAVLWRPASSQTIMPFIMQDIYARGHPVKVTRPQEPAIVG</sequence>
<dbReference type="Pfam" id="PF00075">
    <property type="entry name" value="RNase_H"/>
    <property type="match status" value="2"/>
</dbReference>
<dbReference type="GO" id="GO:0046872">
    <property type="term" value="F:metal ion binding"/>
    <property type="evidence" value="ECO:0007669"/>
    <property type="project" value="UniProtKB-KW"/>
</dbReference>
<organism evidence="10">
    <name type="scientific">Eutreptiella gymnastica</name>
    <dbReference type="NCBI Taxonomy" id="73025"/>
    <lineage>
        <taxon>Eukaryota</taxon>
        <taxon>Discoba</taxon>
        <taxon>Euglenozoa</taxon>
        <taxon>Euglenida</taxon>
        <taxon>Spirocuta</taxon>
        <taxon>Euglenophyceae</taxon>
        <taxon>Eutreptiales</taxon>
        <taxon>Eutreptiaceae</taxon>
        <taxon>Eutreptiella</taxon>
    </lineage>
</organism>
<keyword evidence="7" id="KW-0378">Hydrolase</keyword>
<proteinExistence type="inferred from homology"/>
<dbReference type="EMBL" id="HBGA01034210">
    <property type="protein sequence ID" value="CAD9001302.1"/>
    <property type="molecule type" value="Transcribed_RNA"/>
</dbReference>
<dbReference type="PROSITE" id="PS50879">
    <property type="entry name" value="RNASE_H_1"/>
    <property type="match status" value="2"/>
</dbReference>
<evidence type="ECO:0000256" key="4">
    <source>
        <dbReference type="ARBA" id="ARBA00022722"/>
    </source>
</evidence>
<evidence type="ECO:0000256" key="6">
    <source>
        <dbReference type="ARBA" id="ARBA00022759"/>
    </source>
</evidence>
<dbReference type="AlphaFoldDB" id="A0A6U7VL58"/>
<dbReference type="GO" id="GO:0043137">
    <property type="term" value="P:DNA replication, removal of RNA primer"/>
    <property type="evidence" value="ECO:0007669"/>
    <property type="project" value="TreeGrafter"/>
</dbReference>
<dbReference type="GO" id="GO:0004523">
    <property type="term" value="F:RNA-DNA hybrid ribonuclease activity"/>
    <property type="evidence" value="ECO:0007669"/>
    <property type="project" value="UniProtKB-EC"/>
</dbReference>
<feature type="region of interest" description="Disordered" evidence="8">
    <location>
        <begin position="1"/>
        <end position="27"/>
    </location>
</feature>
<comment type="catalytic activity">
    <reaction evidence="1">
        <text>Endonucleolytic cleavage to 5'-phosphomonoester.</text>
        <dbReference type="EC" id="3.1.26.4"/>
    </reaction>
</comment>
<feature type="domain" description="RNase H type-1" evidence="9">
    <location>
        <begin position="34"/>
        <end position="184"/>
    </location>
</feature>
<protein>
    <recommendedName>
        <fullName evidence="3">ribonuclease H</fullName>
        <ecNumber evidence="3">3.1.26.4</ecNumber>
    </recommendedName>
</protein>
<dbReference type="Gene3D" id="3.30.420.10">
    <property type="entry name" value="Ribonuclease H-like superfamily/Ribonuclease H"/>
    <property type="match status" value="2"/>
</dbReference>
<evidence type="ECO:0000256" key="8">
    <source>
        <dbReference type="SAM" id="MobiDB-lite"/>
    </source>
</evidence>
<evidence type="ECO:0000259" key="9">
    <source>
        <dbReference type="PROSITE" id="PS50879"/>
    </source>
</evidence>
<evidence type="ECO:0000256" key="2">
    <source>
        <dbReference type="ARBA" id="ARBA00005300"/>
    </source>
</evidence>
<dbReference type="GO" id="GO:0003676">
    <property type="term" value="F:nucleic acid binding"/>
    <property type="evidence" value="ECO:0007669"/>
    <property type="project" value="InterPro"/>
</dbReference>